<dbReference type="GO" id="GO:0031491">
    <property type="term" value="F:nucleosome binding"/>
    <property type="evidence" value="ECO:0007669"/>
    <property type="project" value="TreeGrafter"/>
</dbReference>
<dbReference type="PANTHER" id="PTHR10145">
    <property type="entry name" value="TRANSCRIPTION ELONGATION FACTOR SPT6"/>
    <property type="match status" value="1"/>
</dbReference>
<dbReference type="STRING" id="796925.A0A137NZQ6"/>
<keyword evidence="2" id="KW-1185">Reference proteome</keyword>
<dbReference type="EMBL" id="KQ964598">
    <property type="protein sequence ID" value="KXN68069.1"/>
    <property type="molecule type" value="Genomic_DNA"/>
</dbReference>
<dbReference type="GO" id="GO:0042393">
    <property type="term" value="F:histone binding"/>
    <property type="evidence" value="ECO:0007669"/>
    <property type="project" value="TreeGrafter"/>
</dbReference>
<accession>A0A137NZQ6</accession>
<dbReference type="Proteomes" id="UP000070444">
    <property type="component" value="Unassembled WGS sequence"/>
</dbReference>
<dbReference type="PANTHER" id="PTHR10145:SF6">
    <property type="entry name" value="TRANSCRIPTION ELONGATION FACTOR SPT6"/>
    <property type="match status" value="1"/>
</dbReference>
<sequence length="456" mass="51809">MPKVYFLELENESIVTKCKGYSGKLSKAQYLDLLGGKSLELQVTKWFRSLKKSTIQIQRTTPYNLNFLFNKRQQVLENGIWTNTGQLVVRNPVGLIGRGQPSEPHGLPYAVEVFDFFGVSCVDKYLVAFSPALKHQSQLAPSPTALLFQDPHYLLSFESIIEEVFQLYCYYIKGCDESFIKAETAWIFRYIVPYKRAKSSASEGLELEPKHKFLLKKLPSILASTKPKSTPSIKRPVKQNAHQLSKVNGVDAFINALNDHLIPYASKWMFQKLRTDGEEVVLKQIEEKFYRKANMAPFRPPNDPTAVPKILALTCGRDIRDSPNVAVFANSSSQISNTLSFGDLRNDQSKQDLYNFISKCNPDAAVISGLHYCTNRFYNDVSKIILESYKQVRKNCTLSMICDEIQNPYYDHRSPYLPASPHELFAQLTGESPTGLVRVPLLPFFPYLVIPATFPF</sequence>
<dbReference type="GO" id="GO:0008023">
    <property type="term" value="C:transcription elongation factor complex"/>
    <property type="evidence" value="ECO:0007669"/>
    <property type="project" value="TreeGrafter"/>
</dbReference>
<name>A0A137NZQ6_CONC2</name>
<dbReference type="AlphaFoldDB" id="A0A137NZQ6"/>
<dbReference type="GO" id="GO:0140673">
    <property type="term" value="P:transcription elongation-coupled chromatin remodeling"/>
    <property type="evidence" value="ECO:0007669"/>
    <property type="project" value="InterPro"/>
</dbReference>
<protein>
    <submittedName>
        <fullName evidence="1">Uncharacterized protein</fullName>
    </submittedName>
</protein>
<dbReference type="OrthoDB" id="10626221at2759"/>
<dbReference type="InterPro" id="IPR023323">
    <property type="entry name" value="Tex-like_dom_sf"/>
</dbReference>
<dbReference type="Gene3D" id="3.30.420.140">
    <property type="entry name" value="YqgF/RNase H-like domain"/>
    <property type="match status" value="2"/>
</dbReference>
<dbReference type="InterPro" id="IPR017072">
    <property type="entry name" value="TF_Spt6"/>
</dbReference>
<evidence type="ECO:0000313" key="2">
    <source>
        <dbReference type="Proteomes" id="UP000070444"/>
    </source>
</evidence>
<dbReference type="InterPro" id="IPR042066">
    <property type="entry name" value="Spt6_death-like"/>
</dbReference>
<dbReference type="Gene3D" id="1.10.3500.10">
    <property type="entry name" value="Tex N-terminal region-like"/>
    <property type="match status" value="1"/>
</dbReference>
<dbReference type="GO" id="GO:0034728">
    <property type="term" value="P:nucleosome organization"/>
    <property type="evidence" value="ECO:0007669"/>
    <property type="project" value="TreeGrafter"/>
</dbReference>
<dbReference type="Gene3D" id="1.10.10.2740">
    <property type="entry name" value="Spt6, Death-like domain"/>
    <property type="match status" value="1"/>
</dbReference>
<evidence type="ECO:0000313" key="1">
    <source>
        <dbReference type="EMBL" id="KXN68069.1"/>
    </source>
</evidence>
<reference evidence="1 2" key="1">
    <citation type="journal article" date="2015" name="Genome Biol. Evol.">
        <title>Phylogenomic analyses indicate that early fungi evolved digesting cell walls of algal ancestors of land plants.</title>
        <authorList>
            <person name="Chang Y."/>
            <person name="Wang S."/>
            <person name="Sekimoto S."/>
            <person name="Aerts A.L."/>
            <person name="Choi C."/>
            <person name="Clum A."/>
            <person name="LaButti K.M."/>
            <person name="Lindquist E.A."/>
            <person name="Yee Ngan C."/>
            <person name="Ohm R.A."/>
            <person name="Salamov A.A."/>
            <person name="Grigoriev I.V."/>
            <person name="Spatafora J.W."/>
            <person name="Berbee M.L."/>
        </authorList>
    </citation>
    <scope>NUCLEOTIDE SEQUENCE [LARGE SCALE GENOMIC DNA]</scope>
    <source>
        <strain evidence="1 2">NRRL 28638</strain>
    </source>
</reference>
<proteinExistence type="predicted"/>
<gene>
    <name evidence="1" type="ORF">CONCODRAFT_19249</name>
</gene>
<dbReference type="InterPro" id="IPR037027">
    <property type="entry name" value="YqgF/RNaseH-like_dom_sf"/>
</dbReference>
<organism evidence="1 2">
    <name type="scientific">Conidiobolus coronatus (strain ATCC 28846 / CBS 209.66 / NRRL 28638)</name>
    <name type="common">Delacroixia coronata</name>
    <dbReference type="NCBI Taxonomy" id="796925"/>
    <lineage>
        <taxon>Eukaryota</taxon>
        <taxon>Fungi</taxon>
        <taxon>Fungi incertae sedis</taxon>
        <taxon>Zoopagomycota</taxon>
        <taxon>Entomophthoromycotina</taxon>
        <taxon>Entomophthoromycetes</taxon>
        <taxon>Entomophthorales</taxon>
        <taxon>Ancylistaceae</taxon>
        <taxon>Conidiobolus</taxon>
    </lineage>
</organism>